<dbReference type="PROSITE" id="PS50262">
    <property type="entry name" value="G_PROTEIN_RECEP_F1_2"/>
    <property type="match status" value="2"/>
</dbReference>
<feature type="compositionally biased region" description="Acidic residues" evidence="10">
    <location>
        <begin position="206"/>
        <end position="221"/>
    </location>
</feature>
<evidence type="ECO:0000256" key="2">
    <source>
        <dbReference type="ARBA" id="ARBA00022475"/>
    </source>
</evidence>
<evidence type="ECO:0000256" key="7">
    <source>
        <dbReference type="ARBA" id="ARBA00023157"/>
    </source>
</evidence>
<dbReference type="GO" id="GO:0001591">
    <property type="term" value="F:dopamine neurotransmitter receptor activity, coupled via Gi/Go"/>
    <property type="evidence" value="ECO:0007669"/>
    <property type="project" value="TreeGrafter"/>
</dbReference>
<keyword evidence="6 11" id="KW-0472">Membrane</keyword>
<keyword evidence="5" id="KW-0297">G-protein coupled receptor</keyword>
<dbReference type="GO" id="GO:0005886">
    <property type="term" value="C:plasma membrane"/>
    <property type="evidence" value="ECO:0007669"/>
    <property type="project" value="UniProtKB-SubCell"/>
</dbReference>
<feature type="transmembrane region" description="Helical" evidence="11">
    <location>
        <begin position="111"/>
        <end position="139"/>
    </location>
</feature>
<dbReference type="Proteomes" id="UP000050741">
    <property type="component" value="Unassembled WGS sequence"/>
</dbReference>
<dbReference type="InterPro" id="IPR017452">
    <property type="entry name" value="GPCR_Rhodpsn_7TM"/>
</dbReference>
<feature type="compositionally biased region" description="Basic residues" evidence="10">
    <location>
        <begin position="526"/>
        <end position="539"/>
    </location>
</feature>
<dbReference type="Pfam" id="PF00001">
    <property type="entry name" value="7tm_1"/>
    <property type="match status" value="2"/>
</dbReference>
<dbReference type="WBParaSite" id="GPLIN_000226900">
    <property type="protein sequence ID" value="GPLIN_000226900"/>
    <property type="gene ID" value="GPLIN_000226900"/>
</dbReference>
<keyword evidence="9" id="KW-0807">Transducer</keyword>
<organism evidence="13 14">
    <name type="scientific">Globodera pallida</name>
    <name type="common">Potato cyst nematode worm</name>
    <name type="synonym">Heterodera pallida</name>
    <dbReference type="NCBI Taxonomy" id="36090"/>
    <lineage>
        <taxon>Eukaryota</taxon>
        <taxon>Metazoa</taxon>
        <taxon>Ecdysozoa</taxon>
        <taxon>Nematoda</taxon>
        <taxon>Chromadorea</taxon>
        <taxon>Rhabditida</taxon>
        <taxon>Tylenchina</taxon>
        <taxon>Tylenchomorpha</taxon>
        <taxon>Tylenchoidea</taxon>
        <taxon>Heteroderidae</taxon>
        <taxon>Heteroderinae</taxon>
        <taxon>Globodera</taxon>
    </lineage>
</organism>
<feature type="region of interest" description="Disordered" evidence="10">
    <location>
        <begin position="199"/>
        <end position="228"/>
    </location>
</feature>
<evidence type="ECO:0000256" key="3">
    <source>
        <dbReference type="ARBA" id="ARBA00022692"/>
    </source>
</evidence>
<feature type="transmembrane region" description="Helical" evidence="11">
    <location>
        <begin position="72"/>
        <end position="95"/>
    </location>
</feature>
<dbReference type="SUPFAM" id="SSF81321">
    <property type="entry name" value="Family A G protein-coupled receptor-like"/>
    <property type="match status" value="2"/>
</dbReference>
<keyword evidence="2" id="KW-1003">Cell membrane</keyword>
<keyword evidence="4 11" id="KW-1133">Transmembrane helix</keyword>
<feature type="domain" description="G-protein coupled receptors family 1 profile" evidence="12">
    <location>
        <begin position="805"/>
        <end position="905"/>
    </location>
</feature>
<keyword evidence="3 11" id="KW-0812">Transmembrane</keyword>
<keyword evidence="7" id="KW-1015">Disulfide bond</keyword>
<keyword evidence="13" id="KW-1185">Reference proteome</keyword>
<comment type="subcellular location">
    <subcellularLocation>
        <location evidence="1">Cell membrane</location>
        <topology evidence="1">Multi-pass membrane protein</topology>
    </subcellularLocation>
</comment>
<dbReference type="PANTHER" id="PTHR24248:SF125">
    <property type="entry name" value="DOPAMINE D2-LIKE RECEPTOR"/>
    <property type="match status" value="1"/>
</dbReference>
<dbReference type="Gene3D" id="1.20.1070.10">
    <property type="entry name" value="Rhodopsin 7-helix transmembrane proteins"/>
    <property type="match status" value="2"/>
</dbReference>
<evidence type="ECO:0000256" key="8">
    <source>
        <dbReference type="ARBA" id="ARBA00023170"/>
    </source>
</evidence>
<feature type="region of interest" description="Disordered" evidence="10">
    <location>
        <begin position="746"/>
        <end position="771"/>
    </location>
</feature>
<evidence type="ECO:0000313" key="13">
    <source>
        <dbReference type="Proteomes" id="UP000050741"/>
    </source>
</evidence>
<feature type="transmembrane region" description="Helical" evidence="11">
    <location>
        <begin position="885"/>
        <end position="908"/>
    </location>
</feature>
<evidence type="ECO:0000256" key="6">
    <source>
        <dbReference type="ARBA" id="ARBA00023136"/>
    </source>
</evidence>
<feature type="region of interest" description="Disordered" evidence="10">
    <location>
        <begin position="526"/>
        <end position="554"/>
    </location>
</feature>
<keyword evidence="8" id="KW-0675">Receptor</keyword>
<evidence type="ECO:0000256" key="5">
    <source>
        <dbReference type="ARBA" id="ARBA00023040"/>
    </source>
</evidence>
<feature type="transmembrane region" description="Helical" evidence="11">
    <location>
        <begin position="38"/>
        <end position="60"/>
    </location>
</feature>
<accession>A0A183BNT3</accession>
<evidence type="ECO:0000259" key="12">
    <source>
        <dbReference type="PROSITE" id="PS50262"/>
    </source>
</evidence>
<reference evidence="13" key="2">
    <citation type="submission" date="2014-05" db="EMBL/GenBank/DDBJ databases">
        <title>The genome and life-stage specific transcriptomes of Globodera pallida elucidate key aspects of plant parasitism by a cyst nematode.</title>
        <authorList>
            <person name="Cotton J.A."/>
            <person name="Lilley C.J."/>
            <person name="Jones L.M."/>
            <person name="Kikuchi T."/>
            <person name="Reid A.J."/>
            <person name="Thorpe P."/>
            <person name="Tsai I.J."/>
            <person name="Beasley H."/>
            <person name="Blok V."/>
            <person name="Cock P.J.A."/>
            <person name="Van den Akker S.E."/>
            <person name="Holroyd N."/>
            <person name="Hunt M."/>
            <person name="Mantelin S."/>
            <person name="Naghra H."/>
            <person name="Pain A."/>
            <person name="Palomares-Rius J.E."/>
            <person name="Zarowiecki M."/>
            <person name="Berriman M."/>
            <person name="Jones J.T."/>
            <person name="Urwin P.E."/>
        </authorList>
    </citation>
    <scope>NUCLEOTIDE SEQUENCE [LARGE SCALE GENOMIC DNA]</scope>
    <source>
        <strain evidence="13">Lindley</strain>
    </source>
</reference>
<proteinExistence type="predicted"/>
<dbReference type="GO" id="GO:0045202">
    <property type="term" value="C:synapse"/>
    <property type="evidence" value="ECO:0007669"/>
    <property type="project" value="GOC"/>
</dbReference>
<evidence type="ECO:0000256" key="1">
    <source>
        <dbReference type="ARBA" id="ARBA00004651"/>
    </source>
</evidence>
<sequence>MTFYAGGIAPSSPNGTANSSSLASADGNGIAQVENNPYALALALVPLLTIFGNALVILAVCRDRSLRTVTNLLIMSLAISDLLVALCVMFFAVYFEWNSFIWDLGPTLCNLYIVFMIGSSVLSFFLPCLAMIALYAVVFKRLRERESARAARKRNAALSGVETALITNALMGGARMARQIARSHLKDQLLLELSIQTSSFPTASPSEDDDEDDEDEEEEAAESGHDIARRKRLAQHLQAQDDDNPQRRPTLSLMINGGLPFPMAPMNPLQLPSTALRAERRVKGWRRKRTLRLMRRCNTLPSSAIQRQKTPLGIVARGDSVADQQAVAAVGQAVTRRRDNQLHSNEEAVQDAASACYASRARSAASDVQQLSARQPAAAEVANHFLTPDPAFVEQQHAEQQQKCCGMEPETDAECPKALPTAAVRLCSSFGDELEERFPFIDQNDLHDLHEDLHEDLRMQQLSGGDCSPSLQASSAACKRTQLPGSCCVRSNAEPETPLFRTLQLHRHNSHCGVWGRVAEAATMRKRSGNGVRRAHSDRHHPNFTCPNRKGKDRLISDANASSVHEKDANNNNNRSIADALQQNARRPEEAAQSDAACWRQASGAAQTLRNGDVPLLQQKKRRQCGGMLARFFIRWGQRRVTGLGHPDRPKLVGVIRSAATVVVTTDQRNTSMAGNGAESRGGIRGGLRRSVWISSHSPPERTAENCTTAAVTANDPEWNKIDCSAAALSSAAYRLESNSAVLHPTERRRNSSVMEQSTRPRDGPVRNNGNALPARNGACCRSSTVSGVVPKKISCASSGFSSSPLRYIRQAFRRSLVPIIEEGRRPSRTLLKRATRQMRREQKATVTLAVVLAVFLCCWVPFFALHLSNAICLLSGGVQCVHLLAMFLSTWLGYLNSSLNPLIYTVFDKRFRKAFRNLLGCDGSGTATGRRGAGPRC</sequence>
<reference evidence="14" key="3">
    <citation type="submission" date="2016-06" db="UniProtKB">
        <authorList>
            <consortium name="WormBaseParasite"/>
        </authorList>
    </citation>
    <scope>IDENTIFICATION</scope>
</reference>
<reference evidence="13" key="1">
    <citation type="submission" date="2013-12" db="EMBL/GenBank/DDBJ databases">
        <authorList>
            <person name="Aslett M."/>
        </authorList>
    </citation>
    <scope>NUCLEOTIDE SEQUENCE [LARGE SCALE GENOMIC DNA]</scope>
    <source>
        <strain evidence="13">Lindley</strain>
    </source>
</reference>
<evidence type="ECO:0000313" key="14">
    <source>
        <dbReference type="WBParaSite" id="GPLIN_000226900"/>
    </source>
</evidence>
<evidence type="ECO:0000256" key="10">
    <source>
        <dbReference type="SAM" id="MobiDB-lite"/>
    </source>
</evidence>
<evidence type="ECO:0000256" key="9">
    <source>
        <dbReference type="ARBA" id="ARBA00023224"/>
    </source>
</evidence>
<feature type="domain" description="G-protein coupled receptors family 1 profile" evidence="12">
    <location>
        <begin position="52"/>
        <end position="143"/>
    </location>
</feature>
<dbReference type="AlphaFoldDB" id="A0A183BNT3"/>
<dbReference type="PRINTS" id="PR00237">
    <property type="entry name" value="GPCRRHODOPSN"/>
</dbReference>
<dbReference type="InterPro" id="IPR000276">
    <property type="entry name" value="GPCR_Rhodpsn"/>
</dbReference>
<dbReference type="PANTHER" id="PTHR24248">
    <property type="entry name" value="ADRENERGIC RECEPTOR-RELATED G-PROTEIN COUPLED RECEPTOR"/>
    <property type="match status" value="1"/>
</dbReference>
<feature type="transmembrane region" description="Helical" evidence="11">
    <location>
        <begin position="847"/>
        <end position="865"/>
    </location>
</feature>
<protein>
    <submittedName>
        <fullName evidence="14">G_PROTEIN_RECEP_F1_2 domain-containing protein</fullName>
    </submittedName>
</protein>
<evidence type="ECO:0000256" key="4">
    <source>
        <dbReference type="ARBA" id="ARBA00022989"/>
    </source>
</evidence>
<name>A0A183BNT3_GLOPA</name>
<evidence type="ECO:0000256" key="11">
    <source>
        <dbReference type="SAM" id="Phobius"/>
    </source>
</evidence>
<dbReference type="GO" id="GO:0004930">
    <property type="term" value="F:G protein-coupled receptor activity"/>
    <property type="evidence" value="ECO:0007669"/>
    <property type="project" value="UniProtKB-KW"/>
</dbReference>